<dbReference type="OrthoDB" id="9780660at2"/>
<evidence type="ECO:0000256" key="1">
    <source>
        <dbReference type="ARBA" id="ARBA00023121"/>
    </source>
</evidence>
<reference evidence="3" key="1">
    <citation type="journal article" date="2010" name="Environ. Microbiol.">
        <title>The genome of Syntrophomonas wolfei: new insights into syntrophic metabolism and biohydrogen production.</title>
        <authorList>
            <person name="Sieber J.R."/>
            <person name="Sims D.R."/>
            <person name="Han C."/>
            <person name="Kim E."/>
            <person name="Lykidis A."/>
            <person name="Lapidus A.L."/>
            <person name="McDonnald E."/>
            <person name="Rohlin L."/>
            <person name="Culley D.E."/>
            <person name="Gunsalus R."/>
            <person name="McInerney M.J."/>
        </authorList>
    </citation>
    <scope>NUCLEOTIDE SEQUENCE [LARGE SCALE GENOMIC DNA]</scope>
    <source>
        <strain evidence="3">DSM 2245B / Goettingen</strain>
    </source>
</reference>
<dbReference type="Proteomes" id="UP000001968">
    <property type="component" value="Chromosome"/>
</dbReference>
<dbReference type="STRING" id="335541.Swol_0442"/>
<dbReference type="InterPro" id="IPR050270">
    <property type="entry name" value="DegV_domain_contain"/>
</dbReference>
<proteinExistence type="predicted"/>
<keyword evidence="3" id="KW-1185">Reference proteome</keyword>
<protein>
    <submittedName>
        <fullName evidence="2">DegV family protein</fullName>
    </submittedName>
</protein>
<dbReference type="AlphaFoldDB" id="Q0AZS5"/>
<dbReference type="PROSITE" id="PS51482">
    <property type="entry name" value="DEGV"/>
    <property type="match status" value="1"/>
</dbReference>
<evidence type="ECO:0000313" key="3">
    <source>
        <dbReference type="Proteomes" id="UP000001968"/>
    </source>
</evidence>
<evidence type="ECO:0000313" key="2">
    <source>
        <dbReference type="EMBL" id="ABI67779.1"/>
    </source>
</evidence>
<dbReference type="Gene3D" id="3.40.50.10170">
    <property type="match status" value="1"/>
</dbReference>
<dbReference type="GO" id="GO:0008289">
    <property type="term" value="F:lipid binding"/>
    <property type="evidence" value="ECO:0007669"/>
    <property type="project" value="UniProtKB-KW"/>
</dbReference>
<dbReference type="KEGG" id="swo:Swol_0442"/>
<dbReference type="PANTHER" id="PTHR33434">
    <property type="entry name" value="DEGV DOMAIN-CONTAINING PROTEIN DR_1986-RELATED"/>
    <property type="match status" value="1"/>
</dbReference>
<accession>Q0AZS5</accession>
<gene>
    <name evidence="2" type="ordered locus">Swol_0442</name>
</gene>
<organism evidence="2 3">
    <name type="scientific">Syntrophomonas wolfei subsp. wolfei (strain DSM 2245B / Goettingen)</name>
    <dbReference type="NCBI Taxonomy" id="335541"/>
    <lineage>
        <taxon>Bacteria</taxon>
        <taxon>Bacillati</taxon>
        <taxon>Bacillota</taxon>
        <taxon>Clostridia</taxon>
        <taxon>Eubacteriales</taxon>
        <taxon>Syntrophomonadaceae</taxon>
        <taxon>Syntrophomonas</taxon>
    </lineage>
</organism>
<dbReference type="HOGENOM" id="CLU_048251_0_1_9"/>
<dbReference type="EMBL" id="CP000448">
    <property type="protein sequence ID" value="ABI67779.1"/>
    <property type="molecule type" value="Genomic_DNA"/>
</dbReference>
<dbReference type="PANTHER" id="PTHR33434:SF2">
    <property type="entry name" value="FATTY ACID-BINDING PROTEIN TM_1468"/>
    <property type="match status" value="1"/>
</dbReference>
<dbReference type="SUPFAM" id="SSF82549">
    <property type="entry name" value="DAK1/DegV-like"/>
    <property type="match status" value="1"/>
</dbReference>
<dbReference type="eggNOG" id="COG1307">
    <property type="taxonomic scope" value="Bacteria"/>
</dbReference>
<name>Q0AZS5_SYNWW</name>
<dbReference type="Pfam" id="PF02645">
    <property type="entry name" value="DegV"/>
    <property type="match status" value="1"/>
</dbReference>
<dbReference type="InterPro" id="IPR003797">
    <property type="entry name" value="DegV"/>
</dbReference>
<dbReference type="InterPro" id="IPR043168">
    <property type="entry name" value="DegV_C"/>
</dbReference>
<keyword evidence="1" id="KW-0446">Lipid-binding</keyword>
<dbReference type="NCBIfam" id="TIGR00762">
    <property type="entry name" value="DegV"/>
    <property type="match status" value="1"/>
</dbReference>
<sequence length="291" mass="31397">MPVTAGRSGAAVGIKIITDTSCDLPQEVLEQYNIEMIPLKVTFANGETYLDRFEICPRTFVEKMSSSATLPKTSAPDPHTFVKYFEQGIRETGAVIFVSLSSGLSSTSQIAQMACNMMNSSKVKVFDSLTASLGTGIMAIRAAQMAARGMSLEAVLEKLAAIRATREVIFVLDTLENVVKGGRLSKFEGMAGTILNIKPILRGNQLGIPEIVEKVRGRKKAMKRLVAMVGELAGASLLHRIVGISHVNCLEDADKLAWEINSQYQQEAVLISDMSATIGTYAGEGGLMINF</sequence>
<dbReference type="Gene3D" id="3.30.1180.10">
    <property type="match status" value="1"/>
</dbReference>